<evidence type="ECO:0000256" key="7">
    <source>
        <dbReference type="NCBIfam" id="TIGR02627"/>
    </source>
</evidence>
<proteinExistence type="inferred from homology"/>
<evidence type="ECO:0000256" key="2">
    <source>
        <dbReference type="ARBA" id="ARBA00022679"/>
    </source>
</evidence>
<evidence type="ECO:0000256" key="6">
    <source>
        <dbReference type="ARBA" id="ARBA00023308"/>
    </source>
</evidence>
<evidence type="ECO:0000256" key="3">
    <source>
        <dbReference type="ARBA" id="ARBA00022741"/>
    </source>
</evidence>
<accession>A0ABR5JZ98</accession>
<keyword evidence="11" id="KW-1185">Reference proteome</keyword>
<keyword evidence="6" id="KW-0684">Rhamnose metabolism</keyword>
<dbReference type="SUPFAM" id="SSF53067">
    <property type="entry name" value="Actin-like ATPase domain"/>
    <property type="match status" value="2"/>
</dbReference>
<dbReference type="Gene3D" id="3.30.420.40">
    <property type="match status" value="2"/>
</dbReference>
<evidence type="ECO:0000259" key="9">
    <source>
        <dbReference type="Pfam" id="PF02782"/>
    </source>
</evidence>
<reference evidence="11" key="1">
    <citation type="submission" date="2015-07" db="EMBL/GenBank/DDBJ databases">
        <title>Fjat-14205 dsm 2895.</title>
        <authorList>
            <person name="Liu B."/>
            <person name="Wang J."/>
            <person name="Zhu Y."/>
            <person name="Liu G."/>
            <person name="Chen Q."/>
            <person name="Chen Z."/>
            <person name="Lan J."/>
            <person name="Che J."/>
            <person name="Ge C."/>
            <person name="Shi H."/>
            <person name="Pan Z."/>
            <person name="Liu X."/>
        </authorList>
    </citation>
    <scope>NUCLEOTIDE SEQUENCE [LARGE SCALE GENOMIC DNA]</scope>
    <source>
        <strain evidence="11">DSM 25560</strain>
    </source>
</reference>
<dbReference type="Pfam" id="PF00370">
    <property type="entry name" value="FGGY_N"/>
    <property type="match status" value="1"/>
</dbReference>
<sequence length="486" mass="54904">MTHIAIDIGASSGRLVLGDLNGDKLSIQEIHRFSNSFTLSDGQAQWNVDKLLMEILKGLEKVKKLGYENITIGIDTWAVDYVLIDQHGERIQEAFCYRDQRTENAMVKMAEHISMQAIYEKTGIQLQSFNTLFQLSVEKPALLEKAKYILLIPDYLAYRLTGMAVLERTNASTMQLFNVTEGVFDDELLTLIGVKAEQFAPFIDPGQVIGELQYEQFKAFDLPRCTVIAVASHDTASAIAGTPSITENWAYLSSGTWSLLGVEKMAPIITPTAYRENYTNEWGVFGTYRFLINIMGMWILQEVLRNSNENYELEQVLQEAAEVEPYLQFINFNEFRFLKPSNMIIEIQRYCEETMQIVPQTIGELAACVFSNLSIIYAMAIEQLQYMTRASIDTLYIVGGGSKNHLLNQMTANMSKRTVFAGPAEATAIGNILLQLMAVNKVQSLQEGRQLVFHSFPVQVFEPVEVSRTDILARFKQIMEKGQRPA</sequence>
<evidence type="ECO:0000313" key="11">
    <source>
        <dbReference type="Proteomes" id="UP000050668"/>
    </source>
</evidence>
<dbReference type="InterPro" id="IPR000577">
    <property type="entry name" value="Carb_kinase_FGGY"/>
</dbReference>
<comment type="similarity">
    <text evidence="1">Belongs to the FGGY kinase family.</text>
</comment>
<evidence type="ECO:0000256" key="1">
    <source>
        <dbReference type="ARBA" id="ARBA00009156"/>
    </source>
</evidence>
<evidence type="ECO:0000313" key="10">
    <source>
        <dbReference type="EMBL" id="KOS67824.1"/>
    </source>
</evidence>
<evidence type="ECO:0000259" key="8">
    <source>
        <dbReference type="Pfam" id="PF00370"/>
    </source>
</evidence>
<feature type="domain" description="Carbohydrate kinase FGGY N-terminal" evidence="8">
    <location>
        <begin position="4"/>
        <end position="241"/>
    </location>
</feature>
<dbReference type="Pfam" id="PF02782">
    <property type="entry name" value="FGGY_C"/>
    <property type="match status" value="1"/>
</dbReference>
<comment type="caution">
    <text evidence="10">The sequence shown here is derived from an EMBL/GenBank/DDBJ whole genome shotgun (WGS) entry which is preliminary data.</text>
</comment>
<evidence type="ECO:0000256" key="5">
    <source>
        <dbReference type="ARBA" id="ARBA00022840"/>
    </source>
</evidence>
<dbReference type="PIRSF" id="PIRSF000538">
    <property type="entry name" value="GlpK"/>
    <property type="match status" value="1"/>
</dbReference>
<dbReference type="EC" id="2.7.1.5" evidence="7"/>
<dbReference type="InterPro" id="IPR018485">
    <property type="entry name" value="FGGY_C"/>
</dbReference>
<evidence type="ECO:0000256" key="4">
    <source>
        <dbReference type="ARBA" id="ARBA00022777"/>
    </source>
</evidence>
<dbReference type="InterPro" id="IPR013449">
    <property type="entry name" value="Rhamnulokinase"/>
</dbReference>
<name>A0ABR5JZ98_9BACI</name>
<dbReference type="PANTHER" id="PTHR43095">
    <property type="entry name" value="SUGAR KINASE"/>
    <property type="match status" value="1"/>
</dbReference>
<organism evidence="10 11">
    <name type="scientific">Lysinibacillus contaminans</name>
    <dbReference type="NCBI Taxonomy" id="1293441"/>
    <lineage>
        <taxon>Bacteria</taxon>
        <taxon>Bacillati</taxon>
        <taxon>Bacillota</taxon>
        <taxon>Bacilli</taxon>
        <taxon>Bacillales</taxon>
        <taxon>Bacillaceae</taxon>
        <taxon>Lysinibacillus</taxon>
    </lineage>
</organism>
<gene>
    <name evidence="10" type="ORF">AEA09_04150</name>
</gene>
<dbReference type="InterPro" id="IPR050406">
    <property type="entry name" value="FGGY_Carb_Kinase"/>
</dbReference>
<dbReference type="NCBIfam" id="TIGR02627">
    <property type="entry name" value="rhamnulo_kin"/>
    <property type="match status" value="1"/>
</dbReference>
<dbReference type="Proteomes" id="UP000050668">
    <property type="component" value="Unassembled WGS sequence"/>
</dbReference>
<feature type="domain" description="Carbohydrate kinase FGGY C-terminal" evidence="9">
    <location>
        <begin position="250"/>
        <end position="438"/>
    </location>
</feature>
<dbReference type="EMBL" id="LGRV01000003">
    <property type="protein sequence ID" value="KOS67824.1"/>
    <property type="molecule type" value="Genomic_DNA"/>
</dbReference>
<dbReference type="InterPro" id="IPR018484">
    <property type="entry name" value="FGGY_N"/>
</dbReference>
<protein>
    <recommendedName>
        <fullName evidence="7">Rhamnulokinase</fullName>
        <ecNumber evidence="7">2.7.1.5</ecNumber>
    </recommendedName>
</protein>
<keyword evidence="3" id="KW-0547">Nucleotide-binding</keyword>
<dbReference type="InterPro" id="IPR043129">
    <property type="entry name" value="ATPase_NBD"/>
</dbReference>
<keyword evidence="4" id="KW-0418">Kinase</keyword>
<dbReference type="CDD" id="cd07771">
    <property type="entry name" value="ASKHA_NBD_FGGY_RhaB-like"/>
    <property type="match status" value="1"/>
</dbReference>
<keyword evidence="2" id="KW-0808">Transferase</keyword>
<dbReference type="RefSeq" id="WP_053582636.1">
    <property type="nucleotide sequence ID" value="NZ_LGRV01000003.1"/>
</dbReference>
<keyword evidence="5" id="KW-0067">ATP-binding</keyword>